<name>F8F618_PAEMK</name>
<dbReference type="HOGENOM" id="CLU_3313829_0_0_9"/>
<organism evidence="2 3">
    <name type="scientific">Paenibacillus mucilaginosus (strain KNP414)</name>
    <dbReference type="NCBI Taxonomy" id="1036673"/>
    <lineage>
        <taxon>Bacteria</taxon>
        <taxon>Bacillati</taxon>
        <taxon>Bacillota</taxon>
        <taxon>Bacilli</taxon>
        <taxon>Bacillales</taxon>
        <taxon>Paenibacillaceae</taxon>
        <taxon>Paenibacillus</taxon>
    </lineage>
</organism>
<keyword evidence="1" id="KW-0812">Transmembrane</keyword>
<protein>
    <submittedName>
        <fullName evidence="2">Uncharacterized protein</fullName>
    </submittedName>
</protein>
<evidence type="ECO:0000256" key="1">
    <source>
        <dbReference type="SAM" id="Phobius"/>
    </source>
</evidence>
<reference evidence="2 3" key="2">
    <citation type="journal article" date="2013" name="Genome Announc.">
        <title>Genome Sequence of Growth-Improving Paenibacillus mucilaginosus Strain KNP414.</title>
        <authorList>
            <person name="Lu J.J."/>
            <person name="Wang J.F."/>
            <person name="Hu X.F."/>
        </authorList>
    </citation>
    <scope>NUCLEOTIDE SEQUENCE [LARGE SCALE GENOMIC DNA]</scope>
    <source>
        <strain evidence="2 3">KNP414</strain>
    </source>
</reference>
<evidence type="ECO:0000313" key="3">
    <source>
        <dbReference type="Proteomes" id="UP000006620"/>
    </source>
</evidence>
<keyword evidence="1" id="KW-1133">Transmembrane helix</keyword>
<evidence type="ECO:0000313" key="2">
    <source>
        <dbReference type="EMBL" id="AEI41906.1"/>
    </source>
</evidence>
<keyword evidence="1" id="KW-0472">Membrane</keyword>
<dbReference type="KEGG" id="pms:KNP414_03348"/>
<dbReference type="AlphaFoldDB" id="F8F618"/>
<gene>
    <name evidence="2" type="ordered locus">KNP414_03348</name>
</gene>
<proteinExistence type="predicted"/>
<dbReference type="EMBL" id="CP002869">
    <property type="protein sequence ID" value="AEI41906.1"/>
    <property type="molecule type" value="Genomic_DNA"/>
</dbReference>
<feature type="transmembrane region" description="Helical" evidence="1">
    <location>
        <begin position="12"/>
        <end position="33"/>
    </location>
</feature>
<accession>F8F618</accession>
<dbReference type="Proteomes" id="UP000006620">
    <property type="component" value="Chromosome"/>
</dbReference>
<reference evidence="3" key="1">
    <citation type="submission" date="2011-06" db="EMBL/GenBank/DDBJ databases">
        <title>Complete genome sequence of Paenibacillus mucilaginosus KNP414.</title>
        <authorList>
            <person name="Wang J."/>
            <person name="Hu S."/>
            <person name="Hu X."/>
            <person name="Zhang B."/>
            <person name="Dong D."/>
            <person name="Zhang S."/>
            <person name="Zhao K."/>
            <person name="Wu D."/>
        </authorList>
    </citation>
    <scope>NUCLEOTIDE SEQUENCE [LARGE SCALE GENOMIC DNA]</scope>
    <source>
        <strain evidence="3">KNP414</strain>
    </source>
</reference>
<sequence>MTNLSQEAAILYHLLCFIVVGILSLINYFVFFMKNKNKR</sequence>